<dbReference type="InterPro" id="IPR029070">
    <property type="entry name" value="Chitinase_insertion_sf"/>
</dbReference>
<comment type="caution">
    <text evidence="3">The sequence shown here is derived from an EMBL/GenBank/DDBJ whole genome shotgun (WGS) entry which is preliminary data.</text>
</comment>
<dbReference type="PROSITE" id="PS51155">
    <property type="entry name" value="CHIT_BIND_RR_2"/>
    <property type="match status" value="1"/>
</dbReference>
<dbReference type="GO" id="GO:0008010">
    <property type="term" value="F:structural constituent of chitin-based larval cuticle"/>
    <property type="evidence" value="ECO:0007669"/>
    <property type="project" value="TreeGrafter"/>
</dbReference>
<sequence length="152" mass="16690">MVQKPSREVFFLFANSNQTPSEHSQPPQPYSFGYDNTDEFGTRIYHNEQSDASNVKTGSYGYKDAYGIFRRVNYVADASGFHVTIDTNEPGTAPGRSADAVFNAKPVPAPVVAKSAASTPFATYLPAPPYGGGSMVPGVRAPWARRFSRFWR</sequence>
<keyword evidence="4" id="KW-1185">Reference proteome</keyword>
<dbReference type="GO" id="GO:0062129">
    <property type="term" value="C:chitin-based extracellular matrix"/>
    <property type="evidence" value="ECO:0007669"/>
    <property type="project" value="TreeGrafter"/>
</dbReference>
<gene>
    <name evidence="3" type="ORF">HPB48_022976</name>
</gene>
<dbReference type="EMBL" id="JABSTR010000005">
    <property type="protein sequence ID" value="KAH9371580.1"/>
    <property type="molecule type" value="Genomic_DNA"/>
</dbReference>
<dbReference type="Pfam" id="PF00379">
    <property type="entry name" value="Chitin_bind_4"/>
    <property type="match status" value="1"/>
</dbReference>
<evidence type="ECO:0000256" key="2">
    <source>
        <dbReference type="PROSITE-ProRule" id="PRU00497"/>
    </source>
</evidence>
<evidence type="ECO:0000256" key="1">
    <source>
        <dbReference type="ARBA" id="ARBA00022460"/>
    </source>
</evidence>
<evidence type="ECO:0008006" key="5">
    <source>
        <dbReference type="Google" id="ProtNLM"/>
    </source>
</evidence>
<dbReference type="InterPro" id="IPR050468">
    <property type="entry name" value="Cuticle_Struct_Prot"/>
</dbReference>
<dbReference type="PANTHER" id="PTHR10380">
    <property type="entry name" value="CUTICLE PROTEIN"/>
    <property type="match status" value="1"/>
</dbReference>
<protein>
    <recommendedName>
        <fullName evidence="5">Cuticle protein</fullName>
    </recommendedName>
</protein>
<accession>A0A9J6GB14</accession>
<name>A0A9J6GB14_HAELO</name>
<dbReference type="Gene3D" id="3.10.50.10">
    <property type="match status" value="1"/>
</dbReference>
<organism evidence="3 4">
    <name type="scientific">Haemaphysalis longicornis</name>
    <name type="common">Bush tick</name>
    <dbReference type="NCBI Taxonomy" id="44386"/>
    <lineage>
        <taxon>Eukaryota</taxon>
        <taxon>Metazoa</taxon>
        <taxon>Ecdysozoa</taxon>
        <taxon>Arthropoda</taxon>
        <taxon>Chelicerata</taxon>
        <taxon>Arachnida</taxon>
        <taxon>Acari</taxon>
        <taxon>Parasitiformes</taxon>
        <taxon>Ixodida</taxon>
        <taxon>Ixodoidea</taxon>
        <taxon>Ixodidae</taxon>
        <taxon>Haemaphysalinae</taxon>
        <taxon>Haemaphysalis</taxon>
    </lineage>
</organism>
<evidence type="ECO:0000313" key="4">
    <source>
        <dbReference type="Proteomes" id="UP000821853"/>
    </source>
</evidence>
<proteinExistence type="predicted"/>
<reference evidence="3 4" key="1">
    <citation type="journal article" date="2020" name="Cell">
        <title>Large-Scale Comparative Analyses of Tick Genomes Elucidate Their Genetic Diversity and Vector Capacities.</title>
        <authorList>
            <consortium name="Tick Genome and Microbiome Consortium (TIGMIC)"/>
            <person name="Jia N."/>
            <person name="Wang J."/>
            <person name="Shi W."/>
            <person name="Du L."/>
            <person name="Sun Y."/>
            <person name="Zhan W."/>
            <person name="Jiang J.F."/>
            <person name="Wang Q."/>
            <person name="Zhang B."/>
            <person name="Ji P."/>
            <person name="Bell-Sakyi L."/>
            <person name="Cui X.M."/>
            <person name="Yuan T.T."/>
            <person name="Jiang B.G."/>
            <person name="Yang W.F."/>
            <person name="Lam T.T."/>
            <person name="Chang Q.C."/>
            <person name="Ding S.J."/>
            <person name="Wang X.J."/>
            <person name="Zhu J.G."/>
            <person name="Ruan X.D."/>
            <person name="Zhao L."/>
            <person name="Wei J.T."/>
            <person name="Ye R.Z."/>
            <person name="Que T.C."/>
            <person name="Du C.H."/>
            <person name="Zhou Y.H."/>
            <person name="Cheng J.X."/>
            <person name="Dai P.F."/>
            <person name="Guo W.B."/>
            <person name="Han X.H."/>
            <person name="Huang E.J."/>
            <person name="Li L.F."/>
            <person name="Wei W."/>
            <person name="Gao Y.C."/>
            <person name="Liu J.Z."/>
            <person name="Shao H.Z."/>
            <person name="Wang X."/>
            <person name="Wang C.C."/>
            <person name="Yang T.C."/>
            <person name="Huo Q.B."/>
            <person name="Li W."/>
            <person name="Chen H.Y."/>
            <person name="Chen S.E."/>
            <person name="Zhou L.G."/>
            <person name="Ni X.B."/>
            <person name="Tian J.H."/>
            <person name="Sheng Y."/>
            <person name="Liu T."/>
            <person name="Pan Y.S."/>
            <person name="Xia L.Y."/>
            <person name="Li J."/>
            <person name="Zhao F."/>
            <person name="Cao W.C."/>
        </authorList>
    </citation>
    <scope>NUCLEOTIDE SEQUENCE [LARGE SCALE GENOMIC DNA]</scope>
    <source>
        <strain evidence="3">HaeL-2018</strain>
    </source>
</reference>
<dbReference type="InterPro" id="IPR000618">
    <property type="entry name" value="Insect_cuticle"/>
</dbReference>
<dbReference type="AlphaFoldDB" id="A0A9J6GB14"/>
<evidence type="ECO:0000313" key="3">
    <source>
        <dbReference type="EMBL" id="KAH9371580.1"/>
    </source>
</evidence>
<keyword evidence="1 2" id="KW-0193">Cuticle</keyword>
<dbReference type="OrthoDB" id="6515429at2759"/>
<dbReference type="VEuPathDB" id="VectorBase:HLOH_063481"/>
<dbReference type="PANTHER" id="PTHR10380:SF173">
    <property type="entry name" value="CUTICULAR PROTEIN 47EF, ISOFORM C-RELATED"/>
    <property type="match status" value="1"/>
</dbReference>
<dbReference type="Proteomes" id="UP000821853">
    <property type="component" value="Chromosome 3"/>
</dbReference>